<organism evidence="5 6">
    <name type="scientific">Capsicum annuum</name>
    <name type="common">Capsicum pepper</name>
    <dbReference type="NCBI Taxonomy" id="4072"/>
    <lineage>
        <taxon>Eukaryota</taxon>
        <taxon>Viridiplantae</taxon>
        <taxon>Streptophyta</taxon>
        <taxon>Embryophyta</taxon>
        <taxon>Tracheophyta</taxon>
        <taxon>Spermatophyta</taxon>
        <taxon>Magnoliopsida</taxon>
        <taxon>eudicotyledons</taxon>
        <taxon>Gunneridae</taxon>
        <taxon>Pentapetalae</taxon>
        <taxon>asterids</taxon>
        <taxon>lamiids</taxon>
        <taxon>Solanales</taxon>
        <taxon>Solanaceae</taxon>
        <taxon>Solanoideae</taxon>
        <taxon>Capsiceae</taxon>
        <taxon>Capsicum</taxon>
    </lineage>
</organism>
<reference evidence="5 6" key="1">
    <citation type="journal article" date="2014" name="Nat. Genet.">
        <title>Genome sequence of the hot pepper provides insights into the evolution of pungency in Capsicum species.</title>
        <authorList>
            <person name="Kim S."/>
            <person name="Park M."/>
            <person name="Yeom S.I."/>
            <person name="Kim Y.M."/>
            <person name="Lee J.M."/>
            <person name="Lee H.A."/>
            <person name="Seo E."/>
            <person name="Choi J."/>
            <person name="Cheong K."/>
            <person name="Kim K.T."/>
            <person name="Jung K."/>
            <person name="Lee G.W."/>
            <person name="Oh S.K."/>
            <person name="Bae C."/>
            <person name="Kim S.B."/>
            <person name="Lee H.Y."/>
            <person name="Kim S.Y."/>
            <person name="Kim M.S."/>
            <person name="Kang B.C."/>
            <person name="Jo Y.D."/>
            <person name="Yang H.B."/>
            <person name="Jeong H.J."/>
            <person name="Kang W.H."/>
            <person name="Kwon J.K."/>
            <person name="Shin C."/>
            <person name="Lim J.Y."/>
            <person name="Park J.H."/>
            <person name="Huh J.H."/>
            <person name="Kim J.S."/>
            <person name="Kim B.D."/>
            <person name="Cohen O."/>
            <person name="Paran I."/>
            <person name="Suh M.C."/>
            <person name="Lee S.B."/>
            <person name="Kim Y.K."/>
            <person name="Shin Y."/>
            <person name="Noh S.J."/>
            <person name="Park J."/>
            <person name="Seo Y.S."/>
            <person name="Kwon S.Y."/>
            <person name="Kim H.A."/>
            <person name="Park J.M."/>
            <person name="Kim H.J."/>
            <person name="Choi S.B."/>
            <person name="Bosland P.W."/>
            <person name="Reeves G."/>
            <person name="Jo S.H."/>
            <person name="Lee B.W."/>
            <person name="Cho H.T."/>
            <person name="Choi H.S."/>
            <person name="Lee M.S."/>
            <person name="Yu Y."/>
            <person name="Do Choi Y."/>
            <person name="Park B.S."/>
            <person name="van Deynze A."/>
            <person name="Ashrafi H."/>
            <person name="Hill T."/>
            <person name="Kim W.T."/>
            <person name="Pai H.S."/>
            <person name="Ahn H.K."/>
            <person name="Yeam I."/>
            <person name="Giovannoni J.J."/>
            <person name="Rose J.K."/>
            <person name="Sorensen I."/>
            <person name="Lee S.J."/>
            <person name="Kim R.W."/>
            <person name="Choi I.Y."/>
            <person name="Choi B.S."/>
            <person name="Lim J.S."/>
            <person name="Lee Y.H."/>
            <person name="Choi D."/>
        </authorList>
    </citation>
    <scope>NUCLEOTIDE SEQUENCE [LARGE SCALE GENOMIC DNA]</scope>
    <source>
        <strain evidence="6">cv. CM334</strain>
    </source>
</reference>
<dbReference type="Gramene" id="PHT85816">
    <property type="protein sequence ID" value="PHT85816"/>
    <property type="gene ID" value="T459_07922"/>
</dbReference>
<protein>
    <recommendedName>
        <fullName evidence="4">Beta-amylase</fullName>
        <ecNumber evidence="4">3.2.1.2</ecNumber>
    </recommendedName>
</protein>
<evidence type="ECO:0000313" key="6">
    <source>
        <dbReference type="Proteomes" id="UP000222542"/>
    </source>
</evidence>
<comment type="similarity">
    <text evidence="1 4">Belongs to the glycosyl hydrolase 14 family.</text>
</comment>
<proteinExistence type="inferred from homology"/>
<dbReference type="InterPro" id="IPR017853">
    <property type="entry name" value="GH"/>
</dbReference>
<name>A0A2G2ZV40_CAPAN</name>
<dbReference type="EC" id="3.2.1.2" evidence="4"/>
<dbReference type="InterPro" id="IPR001554">
    <property type="entry name" value="Glyco_hydro_14"/>
</dbReference>
<accession>A0A2G2ZV40</accession>
<keyword evidence="2 4" id="KW-0119">Carbohydrate metabolism</keyword>
<gene>
    <name evidence="5" type="ORF">T459_07922</name>
</gene>
<comment type="catalytic activity">
    <reaction evidence="4">
        <text>Hydrolysis of (1-&gt;4)-alpha-D-glucosidic linkages in polysaccharides so as to remove successive maltose units from the non-reducing ends of the chains.</text>
        <dbReference type="EC" id="3.2.1.2"/>
    </reaction>
</comment>
<dbReference type="EMBL" id="AYRZ02000003">
    <property type="protein sequence ID" value="PHT85816.1"/>
    <property type="molecule type" value="Genomic_DNA"/>
</dbReference>
<dbReference type="PANTHER" id="PTHR31352">
    <property type="entry name" value="BETA-AMYLASE 1, CHLOROPLASTIC"/>
    <property type="match status" value="1"/>
</dbReference>
<sequence length="151" mass="16814">MASMFQLSTLSKPPITHVVLSNTAMRVQSKGMPCMAIRKRDGFDYSSGHFKRSLSNQLTAARKQKHPHGDKDSDVVNSYITIYVMLPLGVISLEGGIGEILKNHLKTLKSIRVDGVMVDCWWGIVQAAPRQYNWRRYIGAGQPISLPKGES</sequence>
<dbReference type="Proteomes" id="UP000222542">
    <property type="component" value="Unassembled WGS sequence"/>
</dbReference>
<dbReference type="AlphaFoldDB" id="A0A2G2ZV40"/>
<dbReference type="GO" id="GO:0016161">
    <property type="term" value="F:beta-amylase activity"/>
    <property type="evidence" value="ECO:0007669"/>
    <property type="project" value="UniProtKB-EC"/>
</dbReference>
<dbReference type="Pfam" id="PF01373">
    <property type="entry name" value="Glyco_hydro_14"/>
    <property type="match status" value="1"/>
</dbReference>
<dbReference type="GO" id="GO:0000272">
    <property type="term" value="P:polysaccharide catabolic process"/>
    <property type="evidence" value="ECO:0007669"/>
    <property type="project" value="UniProtKB-KW"/>
</dbReference>
<dbReference type="STRING" id="4072.A0A2G2ZV40"/>
<reference evidence="5 6" key="2">
    <citation type="journal article" date="2017" name="Genome Biol.">
        <title>New reference genome sequences of hot pepper reveal the massive evolution of plant disease-resistance genes by retroduplication.</title>
        <authorList>
            <person name="Kim S."/>
            <person name="Park J."/>
            <person name="Yeom S.I."/>
            <person name="Kim Y.M."/>
            <person name="Seo E."/>
            <person name="Kim K.T."/>
            <person name="Kim M.S."/>
            <person name="Lee J.M."/>
            <person name="Cheong K."/>
            <person name="Shin H.S."/>
            <person name="Kim S.B."/>
            <person name="Han K."/>
            <person name="Lee J."/>
            <person name="Park M."/>
            <person name="Lee H.A."/>
            <person name="Lee H.Y."/>
            <person name="Lee Y."/>
            <person name="Oh S."/>
            <person name="Lee J.H."/>
            <person name="Choi E."/>
            <person name="Choi E."/>
            <person name="Lee S.E."/>
            <person name="Jeon J."/>
            <person name="Kim H."/>
            <person name="Choi G."/>
            <person name="Song H."/>
            <person name="Lee J."/>
            <person name="Lee S.C."/>
            <person name="Kwon J.K."/>
            <person name="Lee H.Y."/>
            <person name="Koo N."/>
            <person name="Hong Y."/>
            <person name="Kim R.W."/>
            <person name="Kang W.H."/>
            <person name="Huh J.H."/>
            <person name="Kang B.C."/>
            <person name="Yang T.J."/>
            <person name="Lee Y.H."/>
            <person name="Bennetzen J.L."/>
            <person name="Choi D."/>
        </authorList>
    </citation>
    <scope>NUCLEOTIDE SEQUENCE [LARGE SCALE GENOMIC DNA]</scope>
    <source>
        <strain evidence="6">cv. CM334</strain>
    </source>
</reference>
<evidence type="ECO:0000256" key="4">
    <source>
        <dbReference type="RuleBase" id="RU000509"/>
    </source>
</evidence>
<dbReference type="SUPFAM" id="SSF51445">
    <property type="entry name" value="(Trans)glycosidases"/>
    <property type="match status" value="1"/>
</dbReference>
<evidence type="ECO:0000313" key="5">
    <source>
        <dbReference type="EMBL" id="PHT85816.1"/>
    </source>
</evidence>
<keyword evidence="4" id="KW-0378">Hydrolase</keyword>
<keyword evidence="3 4" id="KW-0624">Polysaccharide degradation</keyword>
<dbReference type="PANTHER" id="PTHR31352:SF58">
    <property type="entry name" value="BETA-AMYLASE 2, CHLOROPLASTIC"/>
    <property type="match status" value="1"/>
</dbReference>
<evidence type="ECO:0000256" key="3">
    <source>
        <dbReference type="ARBA" id="ARBA00023326"/>
    </source>
</evidence>
<evidence type="ECO:0000256" key="1">
    <source>
        <dbReference type="ARBA" id="ARBA00005652"/>
    </source>
</evidence>
<dbReference type="SMR" id="A0A2G2ZV40"/>
<evidence type="ECO:0000256" key="2">
    <source>
        <dbReference type="ARBA" id="ARBA00023277"/>
    </source>
</evidence>
<keyword evidence="6" id="KW-1185">Reference proteome</keyword>
<dbReference type="Gene3D" id="3.20.20.80">
    <property type="entry name" value="Glycosidases"/>
    <property type="match status" value="1"/>
</dbReference>
<comment type="caution">
    <text evidence="5">The sequence shown here is derived from an EMBL/GenBank/DDBJ whole genome shotgun (WGS) entry which is preliminary data.</text>
</comment>
<keyword evidence="4" id="KW-0326">Glycosidase</keyword>